<dbReference type="EMBL" id="JARK01001735">
    <property type="protein sequence ID" value="EYB80817.1"/>
    <property type="molecule type" value="Genomic_DNA"/>
</dbReference>
<evidence type="ECO:0000313" key="1">
    <source>
        <dbReference type="EMBL" id="EYB80817.1"/>
    </source>
</evidence>
<evidence type="ECO:0000313" key="2">
    <source>
        <dbReference type="Proteomes" id="UP000024635"/>
    </source>
</evidence>
<keyword evidence="2" id="KW-1185">Reference proteome</keyword>
<reference evidence="2" key="1">
    <citation type="journal article" date="2015" name="Nat. Genet.">
        <title>The genome and transcriptome of the zoonotic hookworm Ancylostoma ceylanicum identify infection-specific gene families.</title>
        <authorList>
            <person name="Schwarz E.M."/>
            <person name="Hu Y."/>
            <person name="Antoshechkin I."/>
            <person name="Miller M.M."/>
            <person name="Sternberg P.W."/>
            <person name="Aroian R.V."/>
        </authorList>
    </citation>
    <scope>NUCLEOTIDE SEQUENCE</scope>
    <source>
        <strain evidence="2">HY135</strain>
    </source>
</reference>
<dbReference type="AlphaFoldDB" id="A0A016RRR0"/>
<dbReference type="Proteomes" id="UP000024635">
    <property type="component" value="Unassembled WGS sequence"/>
</dbReference>
<protein>
    <submittedName>
        <fullName evidence="1">Uncharacterized protein</fullName>
    </submittedName>
</protein>
<accession>A0A016RRR0</accession>
<comment type="caution">
    <text evidence="1">The sequence shown here is derived from an EMBL/GenBank/DDBJ whole genome shotgun (WGS) entry which is preliminary data.</text>
</comment>
<name>A0A016RRR0_9BILA</name>
<organism evidence="1 2">
    <name type="scientific">Ancylostoma ceylanicum</name>
    <dbReference type="NCBI Taxonomy" id="53326"/>
    <lineage>
        <taxon>Eukaryota</taxon>
        <taxon>Metazoa</taxon>
        <taxon>Ecdysozoa</taxon>
        <taxon>Nematoda</taxon>
        <taxon>Chromadorea</taxon>
        <taxon>Rhabditida</taxon>
        <taxon>Rhabditina</taxon>
        <taxon>Rhabditomorpha</taxon>
        <taxon>Strongyloidea</taxon>
        <taxon>Ancylostomatidae</taxon>
        <taxon>Ancylostomatinae</taxon>
        <taxon>Ancylostoma</taxon>
    </lineage>
</organism>
<gene>
    <name evidence="1" type="primary">Acey_s0399.g742</name>
    <name evidence="1" type="ORF">Y032_0399g742</name>
</gene>
<sequence>MYLHNGKKDESGSEETPKIPAVKVIPAVKLTTWKIRHFILDDLIINVKRETNISSPDGVVFPSCSFFRRSTVSLFKHCSSVDPTSVLMRLLFLTRILFDLRSRQNDTSPPSVP</sequence>
<proteinExistence type="predicted"/>